<proteinExistence type="predicted"/>
<dbReference type="OrthoDB" id="25503at2759"/>
<name>B0CV10_LACBS</name>
<reference evidence="1 2" key="1">
    <citation type="journal article" date="2008" name="Nature">
        <title>The genome of Laccaria bicolor provides insights into mycorrhizal symbiosis.</title>
        <authorList>
            <person name="Martin F."/>
            <person name="Aerts A."/>
            <person name="Ahren D."/>
            <person name="Brun A."/>
            <person name="Danchin E.G.J."/>
            <person name="Duchaussoy F."/>
            <person name="Gibon J."/>
            <person name="Kohler A."/>
            <person name="Lindquist E."/>
            <person name="Pereda V."/>
            <person name="Salamov A."/>
            <person name="Shapiro H.J."/>
            <person name="Wuyts J."/>
            <person name="Blaudez D."/>
            <person name="Buee M."/>
            <person name="Brokstein P."/>
            <person name="Canbaeck B."/>
            <person name="Cohen D."/>
            <person name="Courty P.E."/>
            <person name="Coutinho P.M."/>
            <person name="Delaruelle C."/>
            <person name="Detter J.C."/>
            <person name="Deveau A."/>
            <person name="DiFazio S."/>
            <person name="Duplessis S."/>
            <person name="Fraissinet-Tachet L."/>
            <person name="Lucic E."/>
            <person name="Frey-Klett P."/>
            <person name="Fourrey C."/>
            <person name="Feussner I."/>
            <person name="Gay G."/>
            <person name="Grimwood J."/>
            <person name="Hoegger P.J."/>
            <person name="Jain P."/>
            <person name="Kilaru S."/>
            <person name="Labbe J."/>
            <person name="Lin Y.C."/>
            <person name="Legue V."/>
            <person name="Le Tacon F."/>
            <person name="Marmeisse R."/>
            <person name="Melayah D."/>
            <person name="Montanini B."/>
            <person name="Muratet M."/>
            <person name="Nehls U."/>
            <person name="Niculita-Hirzel H."/>
            <person name="Oudot-Le Secq M.P."/>
            <person name="Peter M."/>
            <person name="Quesneville H."/>
            <person name="Rajashekar B."/>
            <person name="Reich M."/>
            <person name="Rouhier N."/>
            <person name="Schmutz J."/>
            <person name="Yin T."/>
            <person name="Chalot M."/>
            <person name="Henrissat B."/>
            <person name="Kuees U."/>
            <person name="Lucas S."/>
            <person name="Van de Peer Y."/>
            <person name="Podila G.K."/>
            <person name="Polle A."/>
            <person name="Pukkila P.J."/>
            <person name="Richardson P.M."/>
            <person name="Rouze P."/>
            <person name="Sanders I.R."/>
            <person name="Stajich J.E."/>
            <person name="Tunlid A."/>
            <person name="Tuskan G."/>
            <person name="Grigoriev I.V."/>
        </authorList>
    </citation>
    <scope>NUCLEOTIDE SEQUENCE [LARGE SCALE GENOMIC DNA]</scope>
    <source>
        <strain evidence="2">S238N-H82 / ATCC MYA-4686</strain>
    </source>
</reference>
<protein>
    <submittedName>
        <fullName evidence="1">Predicted protein</fullName>
    </submittedName>
</protein>
<dbReference type="Proteomes" id="UP000001194">
    <property type="component" value="Unassembled WGS sequence"/>
</dbReference>
<sequence length="122" mass="13641">MMTAPLPLLAIPFSPPNEWSFKLPTCWSDQDCHSLLNVSLKLVEWTGALLPGDKNAAAATITCGIYCNEVEILGKEHKSFAGHGVKFSRLPGWEPNSWGYHGDDECSFCLEKRNIVWSDLCW</sequence>
<keyword evidence="2" id="KW-1185">Reference proteome</keyword>
<dbReference type="RefSeq" id="XP_001875745.1">
    <property type="nucleotide sequence ID" value="XM_001875710.1"/>
</dbReference>
<dbReference type="Gene3D" id="2.60.120.920">
    <property type="match status" value="1"/>
</dbReference>
<dbReference type="AlphaFoldDB" id="B0CV10"/>
<dbReference type="KEGG" id="lbc:LACBIDRAFT_308897"/>
<dbReference type="InParanoid" id="B0CV10"/>
<gene>
    <name evidence="1" type="ORF">LACBIDRAFT_308897</name>
</gene>
<dbReference type="InterPro" id="IPR043136">
    <property type="entry name" value="B30.2/SPRY_sf"/>
</dbReference>
<evidence type="ECO:0000313" key="2">
    <source>
        <dbReference type="Proteomes" id="UP000001194"/>
    </source>
</evidence>
<accession>B0CV10</accession>
<dbReference type="HOGENOM" id="CLU_2027120_0_0_1"/>
<dbReference type="EMBL" id="DS547093">
    <property type="protein sequence ID" value="EDR13247.1"/>
    <property type="molecule type" value="Genomic_DNA"/>
</dbReference>
<evidence type="ECO:0000313" key="1">
    <source>
        <dbReference type="EMBL" id="EDR13247.1"/>
    </source>
</evidence>
<organism evidence="2">
    <name type="scientific">Laccaria bicolor (strain S238N-H82 / ATCC MYA-4686)</name>
    <name type="common">Bicoloured deceiver</name>
    <name type="synonym">Laccaria laccata var. bicolor</name>
    <dbReference type="NCBI Taxonomy" id="486041"/>
    <lineage>
        <taxon>Eukaryota</taxon>
        <taxon>Fungi</taxon>
        <taxon>Dikarya</taxon>
        <taxon>Basidiomycota</taxon>
        <taxon>Agaricomycotina</taxon>
        <taxon>Agaricomycetes</taxon>
        <taxon>Agaricomycetidae</taxon>
        <taxon>Agaricales</taxon>
        <taxon>Agaricineae</taxon>
        <taxon>Hydnangiaceae</taxon>
        <taxon>Laccaria</taxon>
    </lineage>
</organism>
<dbReference type="GeneID" id="6071933"/>
<dbReference type="STRING" id="486041.B0CV10"/>